<proteinExistence type="predicted"/>
<dbReference type="EMBL" id="FOOG01000014">
    <property type="protein sequence ID" value="SFF92815.1"/>
    <property type="molecule type" value="Genomic_DNA"/>
</dbReference>
<dbReference type="Proteomes" id="UP000198897">
    <property type="component" value="Unassembled WGS sequence"/>
</dbReference>
<protein>
    <submittedName>
        <fullName evidence="1">Uncharacterized protein</fullName>
    </submittedName>
</protein>
<gene>
    <name evidence="1" type="ORF">SAMN05216353_11442</name>
</gene>
<evidence type="ECO:0000313" key="1">
    <source>
        <dbReference type="EMBL" id="SFF92815.1"/>
    </source>
</evidence>
<dbReference type="RefSeq" id="WP_089751848.1">
    <property type="nucleotide sequence ID" value="NZ_FOOG01000014.1"/>
</dbReference>
<reference evidence="2" key="1">
    <citation type="submission" date="2016-10" db="EMBL/GenBank/DDBJ databases">
        <authorList>
            <person name="Varghese N."/>
            <person name="Submissions S."/>
        </authorList>
    </citation>
    <scope>NUCLEOTIDE SEQUENCE [LARGE SCALE GENOMIC DNA]</scope>
    <source>
        <strain evidence="2">FP5</strain>
    </source>
</reference>
<sequence length="140" mass="16525">MAKKIIIITGLLFTIILSLVYIDQRYFFNPIKFSQDAVTPHDWNEYERPLTLTYYNLEDGRQTVTIDTEKEIKTLLRTLKESPQEEDAELSEDVEGALKLSSNKHTLLEVYFYADHWKILKEKGAIYEITQPLEKLFNEY</sequence>
<accession>A0A1I2MMN5</accession>
<evidence type="ECO:0000313" key="2">
    <source>
        <dbReference type="Proteomes" id="UP000198897"/>
    </source>
</evidence>
<name>A0A1I2MMN5_9BACI</name>
<dbReference type="AlphaFoldDB" id="A0A1I2MMN5"/>
<keyword evidence="2" id="KW-1185">Reference proteome</keyword>
<dbReference type="OrthoDB" id="2608210at2"/>
<organism evidence="1 2">
    <name type="scientific">Halobacillus alkaliphilus</name>
    <dbReference type="NCBI Taxonomy" id="396056"/>
    <lineage>
        <taxon>Bacteria</taxon>
        <taxon>Bacillati</taxon>
        <taxon>Bacillota</taxon>
        <taxon>Bacilli</taxon>
        <taxon>Bacillales</taxon>
        <taxon>Bacillaceae</taxon>
        <taxon>Halobacillus</taxon>
    </lineage>
</organism>